<dbReference type="PANTHER" id="PTHR33179">
    <property type="entry name" value="VQ MOTIF-CONTAINING PROTEIN"/>
    <property type="match status" value="1"/>
</dbReference>
<keyword evidence="4" id="KW-1185">Reference proteome</keyword>
<evidence type="ECO:0000313" key="4">
    <source>
        <dbReference type="Proteomes" id="UP001293593"/>
    </source>
</evidence>
<feature type="domain" description="VQ" evidence="2">
    <location>
        <begin position="60"/>
        <end position="83"/>
    </location>
</feature>
<feature type="compositionally biased region" description="Basic and acidic residues" evidence="1">
    <location>
        <begin position="1"/>
        <end position="15"/>
    </location>
</feature>
<dbReference type="EMBL" id="JAWXYG010000014">
    <property type="protein sequence ID" value="KAK4254644.1"/>
    <property type="molecule type" value="Genomic_DNA"/>
</dbReference>
<accession>A0AAE1JK70</accession>
<sequence>MALTRGDHHEQKDCENGMQHFSDSSFSMRVLSSKTSKSSNNKAAGIAKRRSRASKTTPVTKLRANASNFRVLVQQFTGCPTTPLSLGDPFKGPITLNFQRGIREMKTHLHNNNTPTSYDDDNNNQVLCVRFHQNHQQQQIQSQVLDHHQEVQKTNVVVDDGDDDDCVIMEKVTSTNGDSSSSSLSGCGLEGFHDLTATDFEGLMEDYSFQDLIDMDNALFSNDLGYFV</sequence>
<feature type="region of interest" description="Disordered" evidence="1">
    <location>
        <begin position="1"/>
        <end position="20"/>
    </location>
</feature>
<reference evidence="3" key="1">
    <citation type="submission" date="2023-10" db="EMBL/GenBank/DDBJ databases">
        <title>Chromosome-level genome of the transformable northern wattle, Acacia crassicarpa.</title>
        <authorList>
            <person name="Massaro I."/>
            <person name="Sinha N.R."/>
            <person name="Poethig S."/>
            <person name="Leichty A.R."/>
        </authorList>
    </citation>
    <scope>NUCLEOTIDE SEQUENCE</scope>
    <source>
        <strain evidence="3">Acra3RX</strain>
        <tissue evidence="3">Leaf</tissue>
    </source>
</reference>
<dbReference type="InterPro" id="IPR008889">
    <property type="entry name" value="VQ"/>
</dbReference>
<evidence type="ECO:0000256" key="1">
    <source>
        <dbReference type="SAM" id="MobiDB-lite"/>
    </source>
</evidence>
<organism evidence="3 4">
    <name type="scientific">Acacia crassicarpa</name>
    <name type="common">northern wattle</name>
    <dbReference type="NCBI Taxonomy" id="499986"/>
    <lineage>
        <taxon>Eukaryota</taxon>
        <taxon>Viridiplantae</taxon>
        <taxon>Streptophyta</taxon>
        <taxon>Embryophyta</taxon>
        <taxon>Tracheophyta</taxon>
        <taxon>Spermatophyta</taxon>
        <taxon>Magnoliopsida</taxon>
        <taxon>eudicotyledons</taxon>
        <taxon>Gunneridae</taxon>
        <taxon>Pentapetalae</taxon>
        <taxon>rosids</taxon>
        <taxon>fabids</taxon>
        <taxon>Fabales</taxon>
        <taxon>Fabaceae</taxon>
        <taxon>Caesalpinioideae</taxon>
        <taxon>mimosoid clade</taxon>
        <taxon>Acacieae</taxon>
        <taxon>Acacia</taxon>
    </lineage>
</organism>
<gene>
    <name evidence="3" type="ORF">QN277_009997</name>
</gene>
<feature type="compositionally biased region" description="Low complexity" evidence="1">
    <location>
        <begin position="32"/>
        <end position="42"/>
    </location>
</feature>
<name>A0AAE1JK70_9FABA</name>
<protein>
    <recommendedName>
        <fullName evidence="2">VQ domain-containing protein</fullName>
    </recommendedName>
</protein>
<proteinExistence type="predicted"/>
<dbReference type="AlphaFoldDB" id="A0AAE1JK70"/>
<comment type="caution">
    <text evidence="3">The sequence shown here is derived from an EMBL/GenBank/DDBJ whole genome shotgun (WGS) entry which is preliminary data.</text>
</comment>
<evidence type="ECO:0000259" key="2">
    <source>
        <dbReference type="Pfam" id="PF05678"/>
    </source>
</evidence>
<dbReference type="InterPro" id="IPR039609">
    <property type="entry name" value="VQ_15/22"/>
</dbReference>
<feature type="region of interest" description="Disordered" evidence="1">
    <location>
        <begin position="28"/>
        <end position="58"/>
    </location>
</feature>
<dbReference type="Pfam" id="PF05678">
    <property type="entry name" value="VQ"/>
    <property type="match status" value="1"/>
</dbReference>
<dbReference type="PANTHER" id="PTHR33179:SF30">
    <property type="entry name" value="VQ DOMAIN-CONTAINING PROTEIN"/>
    <property type="match status" value="1"/>
</dbReference>
<dbReference type="Proteomes" id="UP001293593">
    <property type="component" value="Unassembled WGS sequence"/>
</dbReference>
<evidence type="ECO:0000313" key="3">
    <source>
        <dbReference type="EMBL" id="KAK4254644.1"/>
    </source>
</evidence>